<proteinExistence type="predicted"/>
<dbReference type="OrthoDB" id="4929908at2"/>
<name>A0A5M6IQQ6_9PROT</name>
<dbReference type="RefSeq" id="WP_150042721.1">
    <property type="nucleotide sequence ID" value="NZ_OW485601.1"/>
</dbReference>
<dbReference type="PROSITE" id="PS51318">
    <property type="entry name" value="TAT"/>
    <property type="match status" value="1"/>
</dbReference>
<sequence>MRNVDRRITLRRRAILQGAASVPVAAAGMGLSPQSAWAQAAKNLRPATLVTLARAARDIFPHDGFPDAVYITAVSGYDALAAEAALRELIEGGVDQLDAESRRRHGAAYAELAQERDRVALLRAIAPTPFFQRLRGDLVVTLYNQRSVWTRLGYEGPSYELGGYIHRGFDDIDWLPAS</sequence>
<dbReference type="AlphaFoldDB" id="A0A5M6IQQ6"/>
<protein>
    <submittedName>
        <fullName evidence="1">Gluconate 2-dehydrogenase subunit 3 family protein</fullName>
    </submittedName>
</protein>
<accession>A0A5M6IQQ6</accession>
<dbReference type="InterPro" id="IPR006311">
    <property type="entry name" value="TAT_signal"/>
</dbReference>
<organism evidence="1 2">
    <name type="scientific">Rhodovastum atsumiense</name>
    <dbReference type="NCBI Taxonomy" id="504468"/>
    <lineage>
        <taxon>Bacteria</taxon>
        <taxon>Pseudomonadati</taxon>
        <taxon>Pseudomonadota</taxon>
        <taxon>Alphaproteobacteria</taxon>
        <taxon>Acetobacterales</taxon>
        <taxon>Acetobacteraceae</taxon>
        <taxon>Rhodovastum</taxon>
    </lineage>
</organism>
<gene>
    <name evidence="1" type="ORF">F1189_20405</name>
</gene>
<dbReference type="EMBL" id="VWPK01000036">
    <property type="protein sequence ID" value="KAA5610219.1"/>
    <property type="molecule type" value="Genomic_DNA"/>
</dbReference>
<dbReference type="Proteomes" id="UP000325255">
    <property type="component" value="Unassembled WGS sequence"/>
</dbReference>
<comment type="caution">
    <text evidence="1">The sequence shown here is derived from an EMBL/GenBank/DDBJ whole genome shotgun (WGS) entry which is preliminary data.</text>
</comment>
<evidence type="ECO:0000313" key="1">
    <source>
        <dbReference type="EMBL" id="KAA5610219.1"/>
    </source>
</evidence>
<keyword evidence="2" id="KW-1185">Reference proteome</keyword>
<reference evidence="1 2" key="1">
    <citation type="submission" date="2019-09" db="EMBL/GenBank/DDBJ databases">
        <title>Genome sequence of Rhodovastum atsumiense, a diverse member of the Acetobacteraceae family of non-sulfur purple photosynthetic bacteria.</title>
        <authorList>
            <person name="Meyer T."/>
            <person name="Kyndt J."/>
        </authorList>
    </citation>
    <scope>NUCLEOTIDE SEQUENCE [LARGE SCALE GENOMIC DNA]</scope>
    <source>
        <strain evidence="1 2">DSM 21279</strain>
    </source>
</reference>
<evidence type="ECO:0000313" key="2">
    <source>
        <dbReference type="Proteomes" id="UP000325255"/>
    </source>
</evidence>